<dbReference type="GO" id="GO:0046872">
    <property type="term" value="F:metal ion binding"/>
    <property type="evidence" value="ECO:0007669"/>
    <property type="project" value="UniProtKB-KW"/>
</dbReference>
<keyword evidence="10 16" id="KW-0492">Microsome</keyword>
<evidence type="ECO:0000256" key="2">
    <source>
        <dbReference type="ARBA" id="ARBA00004406"/>
    </source>
</evidence>
<dbReference type="InterPro" id="IPR042938">
    <property type="entry name" value="Sfh5"/>
</dbReference>
<keyword evidence="20" id="KW-1185">Reference proteome</keyword>
<dbReference type="GO" id="GO:0008526">
    <property type="term" value="F:phosphatidylinositol transfer activity"/>
    <property type="evidence" value="ECO:0007669"/>
    <property type="project" value="UniProtKB-UniRule"/>
</dbReference>
<dbReference type="GO" id="GO:0043001">
    <property type="term" value="P:Golgi to plasma membrane protein transport"/>
    <property type="evidence" value="ECO:0007669"/>
    <property type="project" value="TreeGrafter"/>
</dbReference>
<comment type="subcellular location">
    <subcellularLocation>
        <location evidence="16">Cytoplasm</location>
    </subcellularLocation>
    <subcellularLocation>
        <location evidence="2 16">Endoplasmic reticulum membrane</location>
        <topology evidence="2 16">Peripheral membrane protein</topology>
    </subcellularLocation>
    <subcellularLocation>
        <location evidence="16">Microsome membrane</location>
        <topology evidence="16">Peripheral membrane protein</topology>
    </subcellularLocation>
</comment>
<dbReference type="Proteomes" id="UP000258309">
    <property type="component" value="Unassembled WGS sequence"/>
</dbReference>
<evidence type="ECO:0000256" key="3">
    <source>
        <dbReference type="ARBA" id="ARBA00006667"/>
    </source>
</evidence>
<dbReference type="InterPro" id="IPR001251">
    <property type="entry name" value="CRAL-TRIO_dom"/>
</dbReference>
<feature type="non-terminal residue" evidence="19">
    <location>
        <position position="449"/>
    </location>
</feature>
<dbReference type="OMA" id="MVQIHDY"/>
<feature type="compositionally biased region" description="Basic and acidic residues" evidence="17">
    <location>
        <begin position="50"/>
        <end position="72"/>
    </location>
</feature>
<dbReference type="SMART" id="SM00516">
    <property type="entry name" value="SEC14"/>
    <property type="match status" value="1"/>
</dbReference>
<dbReference type="OrthoDB" id="75724at2759"/>
<dbReference type="GO" id="GO:0005829">
    <property type="term" value="C:cytosol"/>
    <property type="evidence" value="ECO:0007669"/>
    <property type="project" value="TreeGrafter"/>
</dbReference>
<evidence type="ECO:0000256" key="17">
    <source>
        <dbReference type="SAM" id="MobiDB-lite"/>
    </source>
</evidence>
<evidence type="ECO:0000256" key="4">
    <source>
        <dbReference type="ARBA" id="ARBA00018320"/>
    </source>
</evidence>
<keyword evidence="6 16" id="KW-0963">Cytoplasm</keyword>
<dbReference type="PROSITE" id="PS50191">
    <property type="entry name" value="CRAL_TRIO"/>
    <property type="match status" value="1"/>
</dbReference>
<comment type="cofactor">
    <cofactor evidence="1">
        <name>heme b</name>
        <dbReference type="ChEBI" id="CHEBI:60344"/>
    </cofactor>
</comment>
<evidence type="ECO:0000256" key="8">
    <source>
        <dbReference type="ARBA" id="ARBA00022723"/>
    </source>
</evidence>
<feature type="compositionally biased region" description="Low complexity" evidence="17">
    <location>
        <begin position="379"/>
        <end position="449"/>
    </location>
</feature>
<evidence type="ECO:0000256" key="6">
    <source>
        <dbReference type="ARBA" id="ARBA00022490"/>
    </source>
</evidence>
<comment type="catalytic activity">
    <reaction evidence="14">
        <text>a 1,2-diacyl-sn-glycero-3-phospho-(1D-myo-inositol)(in) = a 1,2-diacyl-sn-glycero-3-phospho-(1D-myo-inositol)(out)</text>
        <dbReference type="Rhea" id="RHEA:38691"/>
        <dbReference type="ChEBI" id="CHEBI:57880"/>
    </reaction>
    <physiologicalReaction direction="left-to-right" evidence="14">
        <dbReference type="Rhea" id="RHEA:38692"/>
    </physiologicalReaction>
</comment>
<evidence type="ECO:0000256" key="1">
    <source>
        <dbReference type="ARBA" id="ARBA00001970"/>
    </source>
</evidence>
<feature type="non-terminal residue" evidence="19">
    <location>
        <position position="1"/>
    </location>
</feature>
<keyword evidence="5 16" id="KW-0813">Transport</keyword>
<dbReference type="EMBL" id="NCSJ02000035">
    <property type="protein sequence ID" value="RFU33441.1"/>
    <property type="molecule type" value="Genomic_DNA"/>
</dbReference>
<comment type="caution">
    <text evidence="19">The sequence shown here is derived from an EMBL/GenBank/DDBJ whole genome shotgun (WGS) entry which is preliminary data.</text>
</comment>
<dbReference type="GO" id="GO:0032541">
    <property type="term" value="C:cortical endoplasmic reticulum"/>
    <property type="evidence" value="ECO:0007669"/>
    <property type="project" value="TreeGrafter"/>
</dbReference>
<keyword evidence="12 16" id="KW-0445">Lipid transport</keyword>
<proteinExistence type="inferred from homology"/>
<evidence type="ECO:0000256" key="14">
    <source>
        <dbReference type="ARBA" id="ARBA00024146"/>
    </source>
</evidence>
<protein>
    <recommendedName>
        <fullName evidence="4 16">Phosphatidylinositol transfer protein SFH5</fullName>
        <shortName evidence="16">PITP SFH5</shortName>
    </recommendedName>
</protein>
<organism evidence="19 20">
    <name type="scientific">Scytalidium lignicola</name>
    <name type="common">Hyphomycete</name>
    <dbReference type="NCBI Taxonomy" id="5539"/>
    <lineage>
        <taxon>Eukaryota</taxon>
        <taxon>Fungi</taxon>
        <taxon>Dikarya</taxon>
        <taxon>Ascomycota</taxon>
        <taxon>Pezizomycotina</taxon>
        <taxon>Leotiomycetes</taxon>
        <taxon>Leotiomycetes incertae sedis</taxon>
        <taxon>Scytalidium</taxon>
    </lineage>
</organism>
<evidence type="ECO:0000256" key="7">
    <source>
        <dbReference type="ARBA" id="ARBA00022617"/>
    </source>
</evidence>
<keyword evidence="13 16" id="KW-0472">Membrane</keyword>
<dbReference type="AlphaFoldDB" id="A0A3E2HK71"/>
<dbReference type="STRING" id="5539.A0A3E2HK71"/>
<dbReference type="GO" id="GO:0005886">
    <property type="term" value="C:plasma membrane"/>
    <property type="evidence" value="ECO:0007669"/>
    <property type="project" value="TreeGrafter"/>
</dbReference>
<dbReference type="GO" id="GO:0017157">
    <property type="term" value="P:regulation of exocytosis"/>
    <property type="evidence" value="ECO:0007669"/>
    <property type="project" value="TreeGrafter"/>
</dbReference>
<name>A0A3E2HK71_SCYLI</name>
<dbReference type="Gene3D" id="3.40.525.10">
    <property type="entry name" value="CRAL-TRIO lipid binding domain"/>
    <property type="match status" value="1"/>
</dbReference>
<accession>A0A3E2HK71</accession>
<dbReference type="CDD" id="cd00170">
    <property type="entry name" value="SEC14"/>
    <property type="match status" value="1"/>
</dbReference>
<dbReference type="SUPFAM" id="SSF46938">
    <property type="entry name" value="CRAL/TRIO N-terminal domain"/>
    <property type="match status" value="1"/>
</dbReference>
<dbReference type="InterPro" id="IPR036273">
    <property type="entry name" value="CRAL/TRIO_N_dom_sf"/>
</dbReference>
<gene>
    <name evidence="19" type="ORF">B7463_g2870</name>
</gene>
<keyword evidence="7" id="KW-0349">Heme</keyword>
<comment type="similarity">
    <text evidence="3 16">Belongs to the SFH5 family.</text>
</comment>
<evidence type="ECO:0000259" key="18">
    <source>
        <dbReference type="PROSITE" id="PS50191"/>
    </source>
</evidence>
<dbReference type="Pfam" id="PF00650">
    <property type="entry name" value="CRAL_TRIO"/>
    <property type="match status" value="1"/>
</dbReference>
<feature type="compositionally biased region" description="Low complexity" evidence="17">
    <location>
        <begin position="351"/>
        <end position="371"/>
    </location>
</feature>
<evidence type="ECO:0000256" key="5">
    <source>
        <dbReference type="ARBA" id="ARBA00022448"/>
    </source>
</evidence>
<evidence type="ECO:0000313" key="19">
    <source>
        <dbReference type="EMBL" id="RFU33441.1"/>
    </source>
</evidence>
<keyword evidence="9 16" id="KW-0256">Endoplasmic reticulum</keyword>
<evidence type="ECO:0000313" key="20">
    <source>
        <dbReference type="Proteomes" id="UP000258309"/>
    </source>
</evidence>
<evidence type="ECO:0000256" key="9">
    <source>
        <dbReference type="ARBA" id="ARBA00022824"/>
    </source>
</evidence>
<keyword evidence="11" id="KW-0408">Iron</keyword>
<evidence type="ECO:0000256" key="13">
    <source>
        <dbReference type="ARBA" id="ARBA00023136"/>
    </source>
</evidence>
<dbReference type="GO" id="GO:0005789">
    <property type="term" value="C:endoplasmic reticulum membrane"/>
    <property type="evidence" value="ECO:0007669"/>
    <property type="project" value="UniProtKB-SubCell"/>
</dbReference>
<dbReference type="InterPro" id="IPR011074">
    <property type="entry name" value="CRAL/TRIO_N_dom"/>
</dbReference>
<sequence>MSAESENKAPDAVAAPPAAEDAQPAAPSTTTATESKESDATIPSPTAAESKPEVPSKDVASDSKPASEKGANKEATAAAAKPLDQLFTELPSIIKDAGYGEMWGVELSDQSHIPTTIVLEKFLRANPNDVTKAKSQLLEALKWRKQLQPHKLLDETEFDGSKFGDLGYVTIYKNPDGGKEIITWNIYGAVKDKKATFGNVEEFIKWRCALMELSIRELDLPNAKEKIPEGGVDPYRMVQVHDYLNVSFLRMDPSVKAASKETIRTMSVAYPELLKEKFFVNVPVVMGWVFSALKLFLSAETVKKFHPLSYGSSLAGEIKSIGEQLPNGYGGKGKDIKEIGVTVKYSSEPATATVATSEPTAASSAAAEIPAAPEPAPTSEPSTAEPIAAAETSATQPAATAAETAVPSAAATSKPATEAVAEQSSEPPAASEAVAPSEPAAPSETDAAK</sequence>
<dbReference type="InterPro" id="IPR036865">
    <property type="entry name" value="CRAL-TRIO_dom_sf"/>
</dbReference>
<feature type="region of interest" description="Disordered" evidence="17">
    <location>
        <begin position="1"/>
        <end position="77"/>
    </location>
</feature>
<evidence type="ECO:0000256" key="16">
    <source>
        <dbReference type="RuleBase" id="RU367059"/>
    </source>
</evidence>
<comment type="function">
    <text evidence="15">Non-classical phosphatidylinositol (PtdIns) transfer protein (PITP), which exhibits PtdIns-binding/transfer activity in the absence of detectable PtdCho-binding/transfer activity. Regulates PtdIns(4,5)P2 homeostasis at the plasma membrane. Heme-binding protein that may play a role in organic oxidant-induced stress responses.</text>
</comment>
<dbReference type="Pfam" id="PF03765">
    <property type="entry name" value="CRAL_TRIO_N"/>
    <property type="match status" value="1"/>
</dbReference>
<dbReference type="PANTHER" id="PTHR47669">
    <property type="entry name" value="PHOSPHATIDYLINOSITOL TRANSFER PROTEIN SFH5"/>
    <property type="match status" value="1"/>
</dbReference>
<feature type="domain" description="CRAL-TRIO" evidence="18">
    <location>
        <begin position="159"/>
        <end position="337"/>
    </location>
</feature>
<evidence type="ECO:0000256" key="15">
    <source>
        <dbReference type="ARBA" id="ARBA00024180"/>
    </source>
</evidence>
<keyword evidence="8" id="KW-0479">Metal-binding</keyword>
<feature type="compositionally biased region" description="Low complexity" evidence="17">
    <location>
        <begin position="10"/>
        <end position="33"/>
    </location>
</feature>
<feature type="region of interest" description="Disordered" evidence="17">
    <location>
        <begin position="351"/>
        <end position="449"/>
    </location>
</feature>
<evidence type="ECO:0000256" key="11">
    <source>
        <dbReference type="ARBA" id="ARBA00023004"/>
    </source>
</evidence>
<dbReference type="SUPFAM" id="SSF52087">
    <property type="entry name" value="CRAL/TRIO domain"/>
    <property type="match status" value="1"/>
</dbReference>
<dbReference type="PANTHER" id="PTHR47669:SF1">
    <property type="entry name" value="PHOSPHATIDYLINOSITOL TRANSFER PROTEIN SFH5"/>
    <property type="match status" value="1"/>
</dbReference>
<evidence type="ECO:0000256" key="12">
    <source>
        <dbReference type="ARBA" id="ARBA00023055"/>
    </source>
</evidence>
<reference evidence="19 20" key="1">
    <citation type="submission" date="2018-05" db="EMBL/GenBank/DDBJ databases">
        <title>Draft genome sequence of Scytalidium lignicola DSM 105466, a ubiquitous saprotrophic fungus.</title>
        <authorList>
            <person name="Buettner E."/>
            <person name="Gebauer A.M."/>
            <person name="Hofrichter M."/>
            <person name="Liers C."/>
            <person name="Kellner H."/>
        </authorList>
    </citation>
    <scope>NUCLEOTIDE SEQUENCE [LARGE SCALE GENOMIC DNA]</scope>
    <source>
        <strain evidence="19 20">DSM 105466</strain>
    </source>
</reference>
<evidence type="ECO:0000256" key="10">
    <source>
        <dbReference type="ARBA" id="ARBA00022848"/>
    </source>
</evidence>